<evidence type="ECO:0000256" key="3">
    <source>
        <dbReference type="ARBA" id="ARBA00022989"/>
    </source>
</evidence>
<dbReference type="eggNOG" id="ENOG502S2J9">
    <property type="taxonomic scope" value="Eukaryota"/>
</dbReference>
<feature type="transmembrane region" description="Helical" evidence="5">
    <location>
        <begin position="40"/>
        <end position="61"/>
    </location>
</feature>
<reference evidence="8" key="3">
    <citation type="journal article" date="2015" name="Nat. Commun.">
        <title>RFX transcription factors are essential for hearing in mice.</title>
        <authorList>
            <person name="Elkon R."/>
            <person name="Milon B."/>
            <person name="Morrison L."/>
            <person name="Shah M."/>
            <person name="Vijayakumar S."/>
            <person name="Racherla M."/>
            <person name="Leitch C.C."/>
            <person name="Silipino L."/>
            <person name="Hadi S."/>
            <person name="Weiss-Gayet M."/>
            <person name="Barras E."/>
            <person name="Schmid C.D."/>
            <person name="Ait-Lounis A."/>
            <person name="Barnes A."/>
            <person name="Song Y."/>
            <person name="Eisenman D.J."/>
            <person name="Eliyahu E."/>
            <person name="Frolenkov G.I."/>
            <person name="Strome S.E."/>
            <person name="Durand B."/>
            <person name="Zaghloul N.A."/>
            <person name="Jones S.M."/>
            <person name="Reith W."/>
            <person name="Hertzano R."/>
        </authorList>
    </citation>
    <scope>NUCLEOTIDE SEQUENCE</scope>
    <source>
        <strain evidence="8">Tuebingen</strain>
    </source>
</reference>
<evidence type="ECO:0000313" key="8">
    <source>
        <dbReference type="RefSeq" id="NP_001139082.1"/>
    </source>
</evidence>
<dbReference type="KEGG" id="dre:571908"/>
<protein>
    <submittedName>
        <fullName evidence="6 8">Transmembrane protein 176</fullName>
    </submittedName>
</protein>
<keyword evidence="3 5" id="KW-1133">Transmembrane helix</keyword>
<dbReference type="PhylomeDB" id="B8A642"/>
<dbReference type="OMA" id="IILDKHC"/>
<dbReference type="CTD" id="571908"/>
<evidence type="ECO:0000256" key="1">
    <source>
        <dbReference type="ARBA" id="ARBA00004141"/>
    </source>
</evidence>
<reference evidence="8" key="4">
    <citation type="submission" date="2025-04" db="UniProtKB">
        <authorList>
            <consortium name="RefSeq"/>
        </authorList>
    </citation>
    <scope>IDENTIFICATION</scope>
    <source>
        <strain evidence="8">Tuebingen</strain>
    </source>
</reference>
<dbReference type="ZFIN" id="ZDB-GENE-080902-2">
    <property type="gene designation" value="tmem176"/>
</dbReference>
<dbReference type="Pfam" id="PF04103">
    <property type="entry name" value="CD20"/>
    <property type="match status" value="1"/>
</dbReference>
<reference evidence="6 7" key="1">
    <citation type="journal article" date="2013" name="Nature">
        <title>The zebrafish reference genome sequence and its relationship to the human genome.</title>
        <authorList>
            <consortium name="Genome Reference Consortium Zebrafish"/>
            <person name="Howe K."/>
            <person name="Clark M.D."/>
            <person name="Torroja C.F."/>
            <person name="Torrance J."/>
            <person name="Berthelot C."/>
            <person name="Muffato M."/>
            <person name="Collins J.E."/>
            <person name="Humphray S."/>
            <person name="McLaren K."/>
            <person name="Matthews L."/>
            <person name="McLaren S."/>
            <person name="Sealy I."/>
            <person name="Caccamo M."/>
            <person name="Churcher C."/>
            <person name="Scott C."/>
            <person name="Barrett J.C."/>
            <person name="Koch R."/>
            <person name="Rauch G.J."/>
            <person name="White S."/>
            <person name="Chow W."/>
            <person name="Kilian B."/>
            <person name="Quintais L.T."/>
            <person name="Guerra-Assuncao J.A."/>
            <person name="Zhou Y."/>
            <person name="Gu Y."/>
            <person name="Yen J."/>
            <person name="Vogel J.H."/>
            <person name="Eyre T."/>
            <person name="Redmond S."/>
            <person name="Banerjee R."/>
            <person name="Chi J."/>
            <person name="Fu B."/>
            <person name="Langley E."/>
            <person name="Maguire S.F."/>
            <person name="Laird G.K."/>
            <person name="Lloyd D."/>
            <person name="Kenyon E."/>
            <person name="Donaldson S."/>
            <person name="Sehra H."/>
            <person name="Almeida-King J."/>
            <person name="Loveland J."/>
            <person name="Trevanion S."/>
            <person name="Jones M."/>
            <person name="Quail M."/>
            <person name="Willey D."/>
            <person name="Hunt A."/>
            <person name="Burton J."/>
            <person name="Sims S."/>
            <person name="McLay K."/>
            <person name="Plumb B."/>
            <person name="Davis J."/>
            <person name="Clee C."/>
            <person name="Oliver K."/>
            <person name="Clark R."/>
            <person name="Riddle C."/>
            <person name="Elliot D."/>
            <person name="Eliott D."/>
            <person name="Threadgold G."/>
            <person name="Harden G."/>
            <person name="Ware D."/>
            <person name="Begum S."/>
            <person name="Mortimore B."/>
            <person name="Mortimer B."/>
            <person name="Kerry G."/>
            <person name="Heath P."/>
            <person name="Phillimore B."/>
            <person name="Tracey A."/>
            <person name="Corby N."/>
            <person name="Dunn M."/>
            <person name="Johnson C."/>
            <person name="Wood J."/>
            <person name="Clark S."/>
            <person name="Pelan S."/>
            <person name="Griffiths G."/>
            <person name="Smith M."/>
            <person name="Glithero R."/>
            <person name="Howden P."/>
            <person name="Barker N."/>
            <person name="Lloyd C."/>
            <person name="Stevens C."/>
            <person name="Harley J."/>
            <person name="Holt K."/>
            <person name="Panagiotidis G."/>
            <person name="Lovell J."/>
            <person name="Beasley H."/>
            <person name="Henderson C."/>
            <person name="Gordon D."/>
            <person name="Auger K."/>
            <person name="Wright D."/>
            <person name="Collins J."/>
            <person name="Raisen C."/>
            <person name="Dyer L."/>
            <person name="Leung K."/>
            <person name="Robertson L."/>
            <person name="Ambridge K."/>
            <person name="Leongamornlert D."/>
            <person name="McGuire S."/>
            <person name="Gilderthorp R."/>
            <person name="Griffiths C."/>
            <person name="Manthravadi D."/>
            <person name="Nichol S."/>
            <person name="Barker G."/>
            <person name="Whitehead S."/>
            <person name="Kay M."/>
            <person name="Brown J."/>
            <person name="Murnane C."/>
            <person name="Gray E."/>
            <person name="Humphries M."/>
            <person name="Sycamore N."/>
            <person name="Barker D."/>
            <person name="Saunders D."/>
            <person name="Wallis J."/>
            <person name="Babbage A."/>
            <person name="Hammond S."/>
            <person name="Mashreghi-Mohammadi M."/>
            <person name="Barr L."/>
            <person name="Martin S."/>
            <person name="Wray P."/>
            <person name="Ellington A."/>
            <person name="Matthews N."/>
            <person name="Ellwood M."/>
            <person name="Woodmansey R."/>
            <person name="Clark G."/>
            <person name="Cooper J."/>
            <person name="Cooper J."/>
            <person name="Tromans A."/>
            <person name="Grafham D."/>
            <person name="Skuce C."/>
            <person name="Pandian R."/>
            <person name="Andrews R."/>
            <person name="Harrison E."/>
            <person name="Kimberley A."/>
            <person name="Garnett J."/>
            <person name="Fosker N."/>
            <person name="Hall R."/>
            <person name="Garner P."/>
            <person name="Kelly D."/>
            <person name="Bird C."/>
            <person name="Palmer S."/>
            <person name="Gehring I."/>
            <person name="Berger A."/>
            <person name="Dooley C.M."/>
            <person name="Ersan-Urun Z."/>
            <person name="Eser C."/>
            <person name="Geiger H."/>
            <person name="Geisler M."/>
            <person name="Karotki L."/>
            <person name="Kirn A."/>
            <person name="Konantz J."/>
            <person name="Konantz M."/>
            <person name="Oberlander M."/>
            <person name="Rudolph-Geiger S."/>
            <person name="Teucke M."/>
            <person name="Lanz C."/>
            <person name="Raddatz G."/>
            <person name="Osoegawa K."/>
            <person name="Zhu B."/>
            <person name="Rapp A."/>
            <person name="Widaa S."/>
            <person name="Langford C."/>
            <person name="Yang F."/>
            <person name="Schuster S.C."/>
            <person name="Carter N.P."/>
            <person name="Harrow J."/>
            <person name="Ning Z."/>
            <person name="Herrero J."/>
            <person name="Searle S.M."/>
            <person name="Enright A."/>
            <person name="Geisler R."/>
            <person name="Plasterk R.H."/>
            <person name="Lee C."/>
            <person name="Westerfield M."/>
            <person name="de Jong P.J."/>
            <person name="Zon L.I."/>
            <person name="Postlethwait J.H."/>
            <person name="Nusslein-Volhard C."/>
            <person name="Hubbard T.J."/>
            <person name="Roest Crollius H."/>
            <person name="Rogers J."/>
            <person name="Stemple D.L."/>
        </authorList>
    </citation>
    <scope>NUCLEOTIDE SEQUENCE [LARGE SCALE GENOMIC DNA]</scope>
    <source>
        <strain evidence="6">Tuebingen</strain>
    </source>
</reference>
<dbReference type="AlphaFoldDB" id="B8A642"/>
<feature type="transmembrane region" description="Helical" evidence="5">
    <location>
        <begin position="155"/>
        <end position="176"/>
    </location>
</feature>
<sequence length="230" mass="24959">MALTVSTDLSVNTGPTYVDEKLEDKQKALRESIEKGEPKIFGVSQIVIGLLIISYAIPLLFGDATVILNSGVPWWSGIMSVISGAAAITLEKKPTLKTVSVCLAISGAAIVISVIALILYYVDMAVNPATECRKGPDGLCDYRYFATHFNTGVKATISVVGLVQTGLSTAFTVILYNQRKSFTGYVQEGHWFKPQLGQLAFLCGVCIFSPCSYRERMTFGLISMCKIFGF</sequence>
<name>B8A642_DANRE</name>
<keyword evidence="7" id="KW-1185">Reference proteome</keyword>
<proteinExistence type="predicted"/>
<dbReference type="GeneID" id="571908"/>
<feature type="transmembrane region" description="Helical" evidence="5">
    <location>
        <begin position="102"/>
        <end position="122"/>
    </location>
</feature>
<keyword evidence="4 5" id="KW-0472">Membrane</keyword>
<dbReference type="EMBL" id="BX901937">
    <property type="status" value="NOT_ANNOTATED_CDS"/>
    <property type="molecule type" value="Genomic_DNA"/>
</dbReference>
<evidence type="ECO:0000256" key="5">
    <source>
        <dbReference type="SAM" id="Phobius"/>
    </source>
</evidence>
<dbReference type="SMR" id="B8A642"/>
<evidence type="ECO:0000313" key="9">
    <source>
        <dbReference type="ZFIN" id="ZDB-GENE-080902-2"/>
    </source>
</evidence>
<dbReference type="GO" id="GO:0016020">
    <property type="term" value="C:membrane"/>
    <property type="evidence" value="ECO:0007669"/>
    <property type="project" value="UniProtKB-SubCell"/>
</dbReference>
<accession>A0A8M1NRM1</accession>
<evidence type="ECO:0000256" key="2">
    <source>
        <dbReference type="ARBA" id="ARBA00022692"/>
    </source>
</evidence>
<evidence type="ECO:0000256" key="4">
    <source>
        <dbReference type="ARBA" id="ARBA00023136"/>
    </source>
</evidence>
<dbReference type="Bgee" id="ENSDARG00000078659">
    <property type="expression patterns" value="Expressed in spleen and 18 other cell types or tissues"/>
</dbReference>
<organism evidence="6">
    <name type="scientific">Danio rerio</name>
    <name type="common">Zebrafish</name>
    <name type="synonym">Brachydanio rerio</name>
    <dbReference type="NCBI Taxonomy" id="7955"/>
    <lineage>
        <taxon>Eukaryota</taxon>
        <taxon>Metazoa</taxon>
        <taxon>Chordata</taxon>
        <taxon>Craniata</taxon>
        <taxon>Vertebrata</taxon>
        <taxon>Euteleostomi</taxon>
        <taxon>Actinopterygii</taxon>
        <taxon>Neopterygii</taxon>
        <taxon>Teleostei</taxon>
        <taxon>Ostariophysi</taxon>
        <taxon>Cypriniformes</taxon>
        <taxon>Danionidae</taxon>
        <taxon>Danioninae</taxon>
        <taxon>Danio</taxon>
    </lineage>
</organism>
<keyword evidence="2 5" id="KW-0812">Transmembrane</keyword>
<reference evidence="6" key="2">
    <citation type="submission" date="2013-08" db="UniProtKB">
        <authorList>
            <consortium name="Ensembl"/>
        </authorList>
    </citation>
    <scope>IDENTIFICATION</scope>
    <source>
        <strain evidence="6">Tuebingen</strain>
    </source>
</reference>
<evidence type="ECO:0000313" key="6">
    <source>
        <dbReference type="Ensembl" id="ENSDARP00000088271"/>
    </source>
</evidence>
<dbReference type="ExpressionAtlas" id="B8A642">
    <property type="expression patterns" value="baseline and differential"/>
</dbReference>
<dbReference type="InterPro" id="IPR007237">
    <property type="entry name" value="CD20-like"/>
</dbReference>
<dbReference type="GeneTree" id="ENSGT00510000052942"/>
<gene>
    <name evidence="6 8 9" type="primary">tmem176</name>
    <name evidence="8" type="synonym">si:dkey-9i23.13</name>
</gene>
<dbReference type="Ensembl" id="ENSDART00000097500.4">
    <property type="protein sequence ID" value="ENSDARP00000088271.3"/>
    <property type="gene ID" value="ENSDARG00000078659.5"/>
</dbReference>
<evidence type="ECO:0000313" key="7">
    <source>
        <dbReference type="Proteomes" id="UP000000437"/>
    </source>
</evidence>
<dbReference type="Proteomes" id="UP000000437">
    <property type="component" value="Chromosome 1"/>
</dbReference>
<feature type="transmembrane region" description="Helical" evidence="5">
    <location>
        <begin position="73"/>
        <end position="90"/>
    </location>
</feature>
<accession>B8A642</accession>
<dbReference type="STRING" id="7955.ENSDARP00000088271"/>
<comment type="subcellular location">
    <subcellularLocation>
        <location evidence="1">Membrane</location>
        <topology evidence="1">Multi-pass membrane protein</topology>
    </subcellularLocation>
</comment>
<dbReference type="AGR" id="ZFIN:ZDB-GENE-080902-2"/>
<dbReference type="OrthoDB" id="8936163at2759"/>
<dbReference type="PaxDb" id="7955-ENSDARP00000088271"/>
<dbReference type="RefSeq" id="NP_001139082.1">
    <property type="nucleotide sequence ID" value="NM_001145610.1"/>
</dbReference>